<dbReference type="PANTHER" id="PTHR11319:SF35">
    <property type="entry name" value="OUTER MEMBRANE PROTEIN PMPC-RELATED"/>
    <property type="match status" value="1"/>
</dbReference>
<dbReference type="AlphaFoldDB" id="A0A1Y2AKB3"/>
<dbReference type="SMART" id="SM00710">
    <property type="entry name" value="PbH1"/>
    <property type="match status" value="6"/>
</dbReference>
<dbReference type="EMBL" id="MCOG01000240">
    <property type="protein sequence ID" value="ORY22944.1"/>
    <property type="molecule type" value="Genomic_DNA"/>
</dbReference>
<evidence type="ECO:0000259" key="2">
    <source>
        <dbReference type="PROSITE" id="PS50026"/>
    </source>
</evidence>
<dbReference type="InterPro" id="IPR000742">
    <property type="entry name" value="EGF"/>
</dbReference>
<feature type="disulfide bond" evidence="1">
    <location>
        <begin position="744"/>
        <end position="753"/>
    </location>
</feature>
<keyword evidence="1" id="KW-0245">EGF-like domain</keyword>
<keyword evidence="1" id="KW-1015">Disulfide bond</keyword>
<accession>A0A1Y2AKB3</accession>
<proteinExistence type="predicted"/>
<sequence length="774" mass="88846">MKKIRKINNVYFLLLSFSYILNVFSKEFFIRNNNEFINLKEIIVENQNFNELILNFVDEYYDMTNINDYSVEINVDTNIIFNGNKNGTVFDYNYKCRGSFNLLFNGIKNEIIKFNDIIFKNFNHIVRDNVHAIAINGNNNHFRVEFNNCTFQNNNYLISISSMSNLSLNSKPNILLNKLIIPYIESTTFSNCKTSYGYLFDIISHNKIDDIKIRNSTFTNTSTIFTGRDSGIYVSDSGFFNITTKNTLPAITNLKYSSLKFENTEIYNMNISHNLFNEESSYILNNVKFKNIKSNSKGVLFFQYNNVDLINITIENISCNGDSGETSFILFDSGEEYKSLLIENLNAKSVQSNGSFIKIKGDTNEILIKNSNFSEIVSFGSIIENKSKKTKQTIYNTNIHKSSNNNKLVCGNIHFINDVEVLIENSNFINNSNEGNGGICINNASNIKLNLTSNIFKNNKAANGGGIYLGDNKNSLEENRNVIFIKNNTFLNNYANNFGGAVYFKLLNNYNTTIIDNNVISNAADISGGGMYSVNNQFKNDFILKNNNNFLNNTVNSYKSDYTSKPYSIGLNENYINQRNFNIITGDYLSIGFNLYDIYDKVIEDITEYYSSISLKLLLEPLNYNEFYFNVNDNFNSYYHLLGNICSFSNGTCEFKNFRIYANPAVYNLKLSIENYYEILKFKFDNITINVQACEKNQINMYDKNGVLYCEEPICSTECNNITATCIPGEIKDINDPRNNICKCLPGYEGTKCEKRIFDNLRLDIIIFRIFNII</sequence>
<feature type="domain" description="EGF-like" evidence="2">
    <location>
        <begin position="711"/>
        <end position="754"/>
    </location>
</feature>
<dbReference type="PROSITE" id="PS50026">
    <property type="entry name" value="EGF_3"/>
    <property type="match status" value="1"/>
</dbReference>
<dbReference type="OrthoDB" id="10045365at2759"/>
<gene>
    <name evidence="3" type="ORF">LY90DRAFT_515254</name>
</gene>
<keyword evidence="4" id="KW-1185">Reference proteome</keyword>
<evidence type="ECO:0000313" key="3">
    <source>
        <dbReference type="EMBL" id="ORY22944.1"/>
    </source>
</evidence>
<protein>
    <recommendedName>
        <fullName evidence="2">EGF-like domain-containing protein</fullName>
    </recommendedName>
</protein>
<dbReference type="PROSITE" id="PS01186">
    <property type="entry name" value="EGF_2"/>
    <property type="match status" value="1"/>
</dbReference>
<dbReference type="PROSITE" id="PS00022">
    <property type="entry name" value="EGF_1"/>
    <property type="match status" value="1"/>
</dbReference>
<organism evidence="3 4">
    <name type="scientific">Neocallimastix californiae</name>
    <dbReference type="NCBI Taxonomy" id="1754190"/>
    <lineage>
        <taxon>Eukaryota</taxon>
        <taxon>Fungi</taxon>
        <taxon>Fungi incertae sedis</taxon>
        <taxon>Chytridiomycota</taxon>
        <taxon>Chytridiomycota incertae sedis</taxon>
        <taxon>Neocallimastigomycetes</taxon>
        <taxon>Neocallimastigales</taxon>
        <taxon>Neocallimastigaceae</taxon>
        <taxon>Neocallimastix</taxon>
    </lineage>
</organism>
<evidence type="ECO:0000313" key="4">
    <source>
        <dbReference type="Proteomes" id="UP000193920"/>
    </source>
</evidence>
<dbReference type="Proteomes" id="UP000193920">
    <property type="component" value="Unassembled WGS sequence"/>
</dbReference>
<dbReference type="PANTHER" id="PTHR11319">
    <property type="entry name" value="G PROTEIN-COUPLED RECEPTOR-RELATED"/>
    <property type="match status" value="1"/>
</dbReference>
<name>A0A1Y2AKB3_9FUNG</name>
<comment type="caution">
    <text evidence="3">The sequence shown here is derived from an EMBL/GenBank/DDBJ whole genome shotgun (WGS) entry which is preliminary data.</text>
</comment>
<dbReference type="InterPro" id="IPR006626">
    <property type="entry name" value="PbH1"/>
</dbReference>
<comment type="caution">
    <text evidence="1">Lacks conserved residue(s) required for the propagation of feature annotation.</text>
</comment>
<evidence type="ECO:0000256" key="1">
    <source>
        <dbReference type="PROSITE-ProRule" id="PRU00076"/>
    </source>
</evidence>
<reference evidence="3 4" key="1">
    <citation type="submission" date="2016-08" db="EMBL/GenBank/DDBJ databases">
        <title>A Parts List for Fungal Cellulosomes Revealed by Comparative Genomics.</title>
        <authorList>
            <consortium name="DOE Joint Genome Institute"/>
            <person name="Haitjema C.H."/>
            <person name="Gilmore S.P."/>
            <person name="Henske J.K."/>
            <person name="Solomon K.V."/>
            <person name="De Groot R."/>
            <person name="Kuo A."/>
            <person name="Mondo S.J."/>
            <person name="Salamov A.A."/>
            <person name="Labutti K."/>
            <person name="Zhao Z."/>
            <person name="Chiniquy J."/>
            <person name="Barry K."/>
            <person name="Brewer H.M."/>
            <person name="Purvine S.O."/>
            <person name="Wright A.T."/>
            <person name="Boxma B."/>
            <person name="Van Alen T."/>
            <person name="Hackstein J.H."/>
            <person name="Baker S.E."/>
            <person name="Grigoriev I.V."/>
            <person name="O'Malley M.A."/>
        </authorList>
    </citation>
    <scope>NUCLEOTIDE SEQUENCE [LARGE SCALE GENOMIC DNA]</scope>
    <source>
        <strain evidence="3 4">G1</strain>
    </source>
</reference>